<dbReference type="SMART" id="SM00342">
    <property type="entry name" value="HTH_ARAC"/>
    <property type="match status" value="1"/>
</dbReference>
<keyword evidence="6" id="KW-1185">Reference proteome</keyword>
<dbReference type="PANTHER" id="PTHR47894:SF4">
    <property type="entry name" value="HTH-TYPE TRANSCRIPTIONAL REGULATOR GADX"/>
    <property type="match status" value="1"/>
</dbReference>
<dbReference type="Proteomes" id="UP001592531">
    <property type="component" value="Unassembled WGS sequence"/>
</dbReference>
<keyword evidence="3" id="KW-0804">Transcription</keyword>
<dbReference type="Pfam" id="PF12833">
    <property type="entry name" value="HTH_18"/>
    <property type="match status" value="1"/>
</dbReference>
<evidence type="ECO:0000313" key="5">
    <source>
        <dbReference type="EMBL" id="MFC1416082.1"/>
    </source>
</evidence>
<sequence>MTPLVRAAGLRGLVPLLDAFGEDGAALLTRFRIDPAAPDSDDALIPAGAAARVLETAAAQTGRPDLGLLLAERQDISILGPLAVAIETSPTIGAAVDCASRFLYIHSPALSVVQVPDPDGAPGVVGLLYRASIPGAPPQPQATELGVGLIHRVLTQVRSGYGLRSVDLPHPMLAPRARYAAFFGAEVRFDRPSAVLRMPATLMSSPLDSWDGVLRDIAVDYLASHFGEPGETLTARVRGTLARSVGTAEVSIGSVARWHRMHPRTLQRHLAAEGTSYEAELDGVRRRRAHQLLTETALPLSQITGMLGLSEQSALTRAARRWFGEPPSLVRKRVAAGRGGADGG</sequence>
<accession>A0ABV6VQQ2</accession>
<evidence type="ECO:0000256" key="1">
    <source>
        <dbReference type="ARBA" id="ARBA00023015"/>
    </source>
</evidence>
<dbReference type="SUPFAM" id="SSF46689">
    <property type="entry name" value="Homeodomain-like"/>
    <property type="match status" value="1"/>
</dbReference>
<dbReference type="PROSITE" id="PS01124">
    <property type="entry name" value="HTH_ARAC_FAMILY_2"/>
    <property type="match status" value="1"/>
</dbReference>
<organism evidence="5 6">
    <name type="scientific">Streptacidiphilus cavernicola</name>
    <dbReference type="NCBI Taxonomy" id="3342716"/>
    <lineage>
        <taxon>Bacteria</taxon>
        <taxon>Bacillati</taxon>
        <taxon>Actinomycetota</taxon>
        <taxon>Actinomycetes</taxon>
        <taxon>Kitasatosporales</taxon>
        <taxon>Streptomycetaceae</taxon>
        <taxon>Streptacidiphilus</taxon>
    </lineage>
</organism>
<evidence type="ECO:0000256" key="2">
    <source>
        <dbReference type="ARBA" id="ARBA00023125"/>
    </source>
</evidence>
<comment type="caution">
    <text evidence="5">The sequence shown here is derived from an EMBL/GenBank/DDBJ whole genome shotgun (WGS) entry which is preliminary data.</text>
</comment>
<keyword evidence="2" id="KW-0238">DNA-binding</keyword>
<keyword evidence="1" id="KW-0805">Transcription regulation</keyword>
<reference evidence="5 6" key="1">
    <citation type="submission" date="2024-09" db="EMBL/GenBank/DDBJ databases">
        <authorList>
            <person name="Lee S.D."/>
        </authorList>
    </citation>
    <scope>NUCLEOTIDE SEQUENCE [LARGE SCALE GENOMIC DNA]</scope>
    <source>
        <strain evidence="5 6">N8-3</strain>
    </source>
</reference>
<dbReference type="Pfam" id="PF12625">
    <property type="entry name" value="Arabinose_bd"/>
    <property type="match status" value="1"/>
</dbReference>
<dbReference type="EMBL" id="JBHFAB010000003">
    <property type="protein sequence ID" value="MFC1416082.1"/>
    <property type="molecule type" value="Genomic_DNA"/>
</dbReference>
<dbReference type="InterPro" id="IPR018060">
    <property type="entry name" value="HTH_AraC"/>
</dbReference>
<dbReference type="PANTHER" id="PTHR47894">
    <property type="entry name" value="HTH-TYPE TRANSCRIPTIONAL REGULATOR GADX"/>
    <property type="match status" value="1"/>
</dbReference>
<feature type="domain" description="HTH araC/xylS-type" evidence="4">
    <location>
        <begin position="231"/>
        <end position="333"/>
    </location>
</feature>
<name>A0ABV6VQQ2_9ACTN</name>
<protein>
    <submittedName>
        <fullName evidence="5">AraC family transcriptional regulator</fullName>
    </submittedName>
</protein>
<evidence type="ECO:0000313" key="6">
    <source>
        <dbReference type="Proteomes" id="UP001592531"/>
    </source>
</evidence>
<dbReference type="InterPro" id="IPR032687">
    <property type="entry name" value="AraC-type_N"/>
</dbReference>
<proteinExistence type="predicted"/>
<evidence type="ECO:0000259" key="4">
    <source>
        <dbReference type="PROSITE" id="PS01124"/>
    </source>
</evidence>
<dbReference type="InterPro" id="IPR009057">
    <property type="entry name" value="Homeodomain-like_sf"/>
</dbReference>
<gene>
    <name evidence="5" type="ORF">ACEZDE_05445</name>
</gene>
<dbReference type="RefSeq" id="WP_380532934.1">
    <property type="nucleotide sequence ID" value="NZ_JBHFAB010000003.1"/>
</dbReference>
<evidence type="ECO:0000256" key="3">
    <source>
        <dbReference type="ARBA" id="ARBA00023163"/>
    </source>
</evidence>
<dbReference type="Gene3D" id="1.10.10.60">
    <property type="entry name" value="Homeodomain-like"/>
    <property type="match status" value="1"/>
</dbReference>